<dbReference type="HOGENOM" id="CLU_190861_0_0_1"/>
<name>J7S429_HUIN7</name>
<organism evidence="3 4">
    <name type="scientific">Huiozyma naganishii (strain ATCC MYA-139 / BCRC 22969 / CBS 8797 / KCTC 17520 / NBRC 10181 / NCYC 3082 / Yp74L-3)</name>
    <name type="common">Yeast</name>
    <name type="synonym">Kazachstania naganishii</name>
    <dbReference type="NCBI Taxonomy" id="1071383"/>
    <lineage>
        <taxon>Eukaryota</taxon>
        <taxon>Fungi</taxon>
        <taxon>Dikarya</taxon>
        <taxon>Ascomycota</taxon>
        <taxon>Saccharomycotina</taxon>
        <taxon>Saccharomycetes</taxon>
        <taxon>Saccharomycetales</taxon>
        <taxon>Saccharomycetaceae</taxon>
        <taxon>Huiozyma</taxon>
    </lineage>
</organism>
<dbReference type="RefSeq" id="XP_022463285.1">
    <property type="nucleotide sequence ID" value="XM_022606606.1"/>
</dbReference>
<gene>
    <name evidence="3" type="primary">KNAG0B06090</name>
    <name evidence="3" type="ordered locus">KNAG_0B06090</name>
</gene>
<proteinExistence type="predicted"/>
<evidence type="ECO:0000313" key="3">
    <source>
        <dbReference type="EMBL" id="CCK69039.1"/>
    </source>
</evidence>
<feature type="compositionally biased region" description="Basic and acidic residues" evidence="1">
    <location>
        <begin position="75"/>
        <end position="87"/>
    </location>
</feature>
<dbReference type="OrthoDB" id="4080273at2759"/>
<evidence type="ECO:0000256" key="2">
    <source>
        <dbReference type="SAM" id="Phobius"/>
    </source>
</evidence>
<evidence type="ECO:0000256" key="1">
    <source>
        <dbReference type="SAM" id="MobiDB-lite"/>
    </source>
</evidence>
<protein>
    <submittedName>
        <fullName evidence="3">Uncharacterized protein</fullName>
    </submittedName>
</protein>
<dbReference type="EMBL" id="HE978315">
    <property type="protein sequence ID" value="CCK69039.1"/>
    <property type="molecule type" value="Genomic_DNA"/>
</dbReference>
<keyword evidence="4" id="KW-1185">Reference proteome</keyword>
<dbReference type="OMA" id="YTGTQFF"/>
<feature type="region of interest" description="Disordered" evidence="1">
    <location>
        <begin position="44"/>
        <end position="87"/>
    </location>
</feature>
<keyword evidence="2" id="KW-0812">Transmembrane</keyword>
<dbReference type="Proteomes" id="UP000006310">
    <property type="component" value="Chromosome 2"/>
</dbReference>
<dbReference type="KEGG" id="kng:KNAG_0B06090"/>
<feature type="transmembrane region" description="Helical" evidence="2">
    <location>
        <begin position="6"/>
        <end position="27"/>
    </location>
</feature>
<dbReference type="eggNOG" id="ENOG502S9HI">
    <property type="taxonomic scope" value="Eukaryota"/>
</dbReference>
<dbReference type="AlphaFoldDB" id="J7S429"/>
<accession>J7S429</accession>
<sequence length="87" mass="9447">MARIRGYGNVTVGVLSLISIYMGVNFFQPIVIEQLRKDGHLRQDMQLPHYDSDGKVIPPGELADAPAGADVQGETARKDAPPKEAQS</sequence>
<dbReference type="GeneID" id="34524689"/>
<reference evidence="4" key="2">
    <citation type="submission" date="2012-08" db="EMBL/GenBank/DDBJ databases">
        <title>Genome sequence of Kazachstania naganishii.</title>
        <authorList>
            <person name="Gordon J.L."/>
            <person name="Armisen D."/>
            <person name="Proux-Wera E."/>
            <person name="OhEigeartaigh S.S."/>
            <person name="Byrne K.P."/>
            <person name="Wolfe K.H."/>
        </authorList>
    </citation>
    <scope>NUCLEOTIDE SEQUENCE [LARGE SCALE GENOMIC DNA]</scope>
    <source>
        <strain evidence="4">ATCC MYA-139 / BCRC 22969 / CBS 8797 / CCRC 22969 / KCTC 17520 / NBRC 10181 / NCYC 3082</strain>
    </source>
</reference>
<evidence type="ECO:0000313" key="4">
    <source>
        <dbReference type="Proteomes" id="UP000006310"/>
    </source>
</evidence>
<keyword evidence="2" id="KW-0472">Membrane</keyword>
<reference evidence="3 4" key="1">
    <citation type="journal article" date="2011" name="Proc. Natl. Acad. Sci. U.S.A.">
        <title>Evolutionary erosion of yeast sex chromosomes by mating-type switching accidents.</title>
        <authorList>
            <person name="Gordon J.L."/>
            <person name="Armisen D."/>
            <person name="Proux-Wera E."/>
            <person name="Oheigeartaigh S.S."/>
            <person name="Byrne K.P."/>
            <person name="Wolfe K.H."/>
        </authorList>
    </citation>
    <scope>NUCLEOTIDE SEQUENCE [LARGE SCALE GENOMIC DNA]</scope>
    <source>
        <strain evidence="4">ATCC MYA-139 / BCRC 22969 / CBS 8797 / CCRC 22969 / KCTC 17520 / NBRC 10181 / NCYC 3082</strain>
    </source>
</reference>
<keyword evidence="2" id="KW-1133">Transmembrane helix</keyword>